<dbReference type="AlphaFoldDB" id="A0A9Q0ASJ0"/>
<sequence length="89" mass="9607">MSSSQQQQQQKPPTRIPLDTASLPHLGAPGPTSPQLEKDAARAMSSTSSWKPALERKQSYAKEDQKHELQMKMSGQQGGGARGAGFSEQ</sequence>
<dbReference type="OrthoDB" id="5425892at2759"/>
<organism evidence="2 3">
    <name type="scientific">Neoarthrinium moseri</name>
    <dbReference type="NCBI Taxonomy" id="1658444"/>
    <lineage>
        <taxon>Eukaryota</taxon>
        <taxon>Fungi</taxon>
        <taxon>Dikarya</taxon>
        <taxon>Ascomycota</taxon>
        <taxon>Pezizomycotina</taxon>
        <taxon>Sordariomycetes</taxon>
        <taxon>Xylariomycetidae</taxon>
        <taxon>Amphisphaeriales</taxon>
        <taxon>Apiosporaceae</taxon>
        <taxon>Neoarthrinium</taxon>
    </lineage>
</organism>
<keyword evidence="3" id="KW-1185">Reference proteome</keyword>
<evidence type="ECO:0000313" key="2">
    <source>
        <dbReference type="EMBL" id="KAI1877760.1"/>
    </source>
</evidence>
<comment type="caution">
    <text evidence="2">The sequence shown here is derived from an EMBL/GenBank/DDBJ whole genome shotgun (WGS) entry which is preliminary data.</text>
</comment>
<evidence type="ECO:0000313" key="3">
    <source>
        <dbReference type="Proteomes" id="UP000829685"/>
    </source>
</evidence>
<feature type="compositionally biased region" description="Low complexity" evidence="1">
    <location>
        <begin position="1"/>
        <end position="10"/>
    </location>
</feature>
<protein>
    <submittedName>
        <fullName evidence="2">Uncharacterized protein</fullName>
    </submittedName>
</protein>
<dbReference type="EMBL" id="JAFIMR010000006">
    <property type="protein sequence ID" value="KAI1877760.1"/>
    <property type="molecule type" value="Genomic_DNA"/>
</dbReference>
<feature type="region of interest" description="Disordered" evidence="1">
    <location>
        <begin position="1"/>
        <end position="89"/>
    </location>
</feature>
<accession>A0A9Q0ASJ0</accession>
<evidence type="ECO:0000256" key="1">
    <source>
        <dbReference type="SAM" id="MobiDB-lite"/>
    </source>
</evidence>
<gene>
    <name evidence="2" type="ORF">JX265_003768</name>
</gene>
<dbReference type="Proteomes" id="UP000829685">
    <property type="component" value="Unassembled WGS sequence"/>
</dbReference>
<name>A0A9Q0ASJ0_9PEZI</name>
<reference evidence="2" key="1">
    <citation type="submission" date="2021-03" db="EMBL/GenBank/DDBJ databases">
        <title>Revisited historic fungal species revealed as producer of novel bioactive compounds through whole genome sequencing and comparative genomics.</title>
        <authorList>
            <person name="Vignolle G.A."/>
            <person name="Hochenegger N."/>
            <person name="Mach R.L."/>
            <person name="Mach-Aigner A.R."/>
            <person name="Javad Rahimi M."/>
            <person name="Salim K.A."/>
            <person name="Chan C.M."/>
            <person name="Lim L.B.L."/>
            <person name="Cai F."/>
            <person name="Druzhinina I.S."/>
            <person name="U'Ren J.M."/>
            <person name="Derntl C."/>
        </authorList>
    </citation>
    <scope>NUCLEOTIDE SEQUENCE</scope>
    <source>
        <strain evidence="2">TUCIM 5799</strain>
    </source>
</reference>
<proteinExistence type="predicted"/>
<feature type="compositionally biased region" description="Basic and acidic residues" evidence="1">
    <location>
        <begin position="53"/>
        <end position="70"/>
    </location>
</feature>